<evidence type="ECO:0000256" key="1">
    <source>
        <dbReference type="ARBA" id="ARBA00001947"/>
    </source>
</evidence>
<evidence type="ECO:0000259" key="7">
    <source>
        <dbReference type="Pfam" id="PF01435"/>
    </source>
</evidence>
<evidence type="ECO:0000256" key="5">
    <source>
        <dbReference type="ARBA" id="ARBA00022833"/>
    </source>
</evidence>
<keyword evidence="6" id="KW-0482">Metalloprotease</keyword>
<proteinExistence type="predicted"/>
<dbReference type="InterPro" id="IPR051156">
    <property type="entry name" value="Mito/Outer_Membr_Metalloprot"/>
</dbReference>
<evidence type="ECO:0000256" key="6">
    <source>
        <dbReference type="ARBA" id="ARBA00023049"/>
    </source>
</evidence>
<feature type="non-terminal residue" evidence="8">
    <location>
        <position position="1"/>
    </location>
</feature>
<dbReference type="GO" id="GO:0004222">
    <property type="term" value="F:metalloendopeptidase activity"/>
    <property type="evidence" value="ECO:0007669"/>
    <property type="project" value="InterPro"/>
</dbReference>
<dbReference type="CDD" id="cd07324">
    <property type="entry name" value="M48C_Oma1-like"/>
    <property type="match status" value="1"/>
</dbReference>
<dbReference type="GO" id="GO:0051603">
    <property type="term" value="P:proteolysis involved in protein catabolic process"/>
    <property type="evidence" value="ECO:0007669"/>
    <property type="project" value="TreeGrafter"/>
</dbReference>
<dbReference type="PANTHER" id="PTHR22726">
    <property type="entry name" value="METALLOENDOPEPTIDASE OMA1"/>
    <property type="match status" value="1"/>
</dbReference>
<keyword evidence="3" id="KW-0479">Metal-binding</keyword>
<dbReference type="EMBL" id="UINC01001795">
    <property type="protein sequence ID" value="SUZ88951.1"/>
    <property type="molecule type" value="Genomic_DNA"/>
</dbReference>
<keyword evidence="4" id="KW-0378">Hydrolase</keyword>
<dbReference type="PANTHER" id="PTHR22726:SF24">
    <property type="entry name" value="M48 FAMILY METALLOPEPTIDASE"/>
    <property type="match status" value="1"/>
</dbReference>
<evidence type="ECO:0000256" key="3">
    <source>
        <dbReference type="ARBA" id="ARBA00022723"/>
    </source>
</evidence>
<dbReference type="GO" id="GO:0046872">
    <property type="term" value="F:metal ion binding"/>
    <property type="evidence" value="ECO:0007669"/>
    <property type="project" value="UniProtKB-KW"/>
</dbReference>
<name>A0A381RBG1_9ZZZZ</name>
<organism evidence="8">
    <name type="scientific">marine metagenome</name>
    <dbReference type="NCBI Taxonomy" id="408172"/>
    <lineage>
        <taxon>unclassified sequences</taxon>
        <taxon>metagenomes</taxon>
        <taxon>ecological metagenomes</taxon>
    </lineage>
</organism>
<evidence type="ECO:0000313" key="8">
    <source>
        <dbReference type="EMBL" id="SUZ88951.1"/>
    </source>
</evidence>
<keyword evidence="5" id="KW-0862">Zinc</keyword>
<keyword evidence="2" id="KW-0645">Protease</keyword>
<comment type="cofactor">
    <cofactor evidence="1">
        <name>Zn(2+)</name>
        <dbReference type="ChEBI" id="CHEBI:29105"/>
    </cofactor>
</comment>
<evidence type="ECO:0000256" key="4">
    <source>
        <dbReference type="ARBA" id="ARBA00022801"/>
    </source>
</evidence>
<dbReference type="AlphaFoldDB" id="A0A381RBG1"/>
<sequence>VLALICRNKKVYAVKRTLLLITILFTATGAMGAGAGKKMYDEFVENGQIYPHDGWQDYVTNLGHKLLQYASGAPEKYKFTVLDNAQINAFATPDAFIFVNRGLLAFLSSEEQLAAVIGHEIGHVVGEHARRRKVANLLGKTAGIAAAMITGRGELYDVSNAATTTLLSGYGREMELEADRYGAEFLARSGYNPLAMIEVVQVLKDQELFSKQVANQPSTYHGLFSSHPKNDKRLHEVVAYAQSQLPDQVTEQIGDFWSLIDGLAYGDEAAAGIVRGQTFYHGGLRIAVDFPENWTVTNTASQVLGKAPGGKKEAQISVARHEPVKRKSPEEYIVDVLKRDDVVNGSELELNGLKNYVGELEAEDSETPVALIGIIYRGKHVFLFRGEAGPDIDADAFRIVFIETLKTLRGMTAADVQMANTRRLKVLVADPHDTYAKLAQRTAIARYPEESLRLLNGGHPHGEPRAGDFVKIVE</sequence>
<protein>
    <recommendedName>
        <fullName evidence="7">Peptidase M48 domain-containing protein</fullName>
    </recommendedName>
</protein>
<gene>
    <name evidence="8" type="ORF">METZ01_LOCUS41805</name>
</gene>
<evidence type="ECO:0000256" key="2">
    <source>
        <dbReference type="ARBA" id="ARBA00022670"/>
    </source>
</evidence>
<dbReference type="InterPro" id="IPR001915">
    <property type="entry name" value="Peptidase_M48"/>
</dbReference>
<feature type="domain" description="Peptidase M48" evidence="7">
    <location>
        <begin position="58"/>
        <end position="238"/>
    </location>
</feature>
<dbReference type="GO" id="GO:0016020">
    <property type="term" value="C:membrane"/>
    <property type="evidence" value="ECO:0007669"/>
    <property type="project" value="TreeGrafter"/>
</dbReference>
<reference evidence="8" key="1">
    <citation type="submission" date="2018-05" db="EMBL/GenBank/DDBJ databases">
        <authorList>
            <person name="Lanie J.A."/>
            <person name="Ng W.-L."/>
            <person name="Kazmierczak K.M."/>
            <person name="Andrzejewski T.M."/>
            <person name="Davidsen T.M."/>
            <person name="Wayne K.J."/>
            <person name="Tettelin H."/>
            <person name="Glass J.I."/>
            <person name="Rusch D."/>
            <person name="Podicherti R."/>
            <person name="Tsui H.-C.T."/>
            <person name="Winkler M.E."/>
        </authorList>
    </citation>
    <scope>NUCLEOTIDE SEQUENCE</scope>
</reference>
<dbReference type="Gene3D" id="3.30.2010.10">
    <property type="entry name" value="Metalloproteases ('zincins'), catalytic domain"/>
    <property type="match status" value="1"/>
</dbReference>
<dbReference type="Pfam" id="PF01435">
    <property type="entry name" value="Peptidase_M48"/>
    <property type="match status" value="1"/>
</dbReference>
<accession>A0A381RBG1</accession>